<feature type="repeat" description="TPR" evidence="3">
    <location>
        <begin position="827"/>
        <end position="860"/>
    </location>
</feature>
<organism evidence="5 6">
    <name type="scientific">Gimesia alba</name>
    <dbReference type="NCBI Taxonomy" id="2527973"/>
    <lineage>
        <taxon>Bacteria</taxon>
        <taxon>Pseudomonadati</taxon>
        <taxon>Planctomycetota</taxon>
        <taxon>Planctomycetia</taxon>
        <taxon>Planctomycetales</taxon>
        <taxon>Planctomycetaceae</taxon>
        <taxon>Gimesia</taxon>
    </lineage>
</organism>
<dbReference type="PROSITE" id="PS50005">
    <property type="entry name" value="TPR"/>
    <property type="match status" value="4"/>
</dbReference>
<dbReference type="InterPro" id="IPR011990">
    <property type="entry name" value="TPR-like_helical_dom_sf"/>
</dbReference>
<feature type="repeat" description="TPR" evidence="3">
    <location>
        <begin position="793"/>
        <end position="826"/>
    </location>
</feature>
<dbReference type="SUPFAM" id="SSF81901">
    <property type="entry name" value="HCP-like"/>
    <property type="match status" value="1"/>
</dbReference>
<dbReference type="Pfam" id="PF03130">
    <property type="entry name" value="HEAT_PBS"/>
    <property type="match status" value="1"/>
</dbReference>
<sequence precursor="true">MRCRNWLSLITALISATLLLWPAVAPAQSDSLQKQDAQPPSNSANVERQQQLIEIEQRLKLLKRQPAHQPAISPETEFFLMIDNSVKDIIRNDRKNQAHFFLTRLTLVNQSQRPLKLIRNQIKATVDGKVSPVAGLPKILNYQSVQLGKVNQRLSKLKFEDEVEVAPGKQDSLWVVLSDLISEERIPDIELQATVNDQRLQLNVNRFELGRMQYTVQSMGPSQCLAELTIRGELNSINVGSLVQQIDQLTAVNVKRFVIYFPDPKPNIDLGVKQWLPRAAEHIGTNTIIERRFPAFPSTVTELHLSGEVFKDVKPRYPSILPTQFTHATEEAAIHAALDSAMKVLSREKVAEQIRTGPPAVQIAGLISGGRQLTNEELPLVLERTSHPNEEVQLAALYALRYLGEPRAFERLTQVAQTPPGPKFEMAVASLAESRFAEGQKILLKLLQQHPPEIQKIIIGIIAQSPRPQWSTTIYKFLDSKDLELRKAAIKALVLNGHPQLFDVLTDALNSPYADLNQVAFQELIKRKDSASEALAINYVLEQLQQTPPTQEMLKFIDRLKDPRAIPLLFQHLQGSKLEAGLRILTLKTLASIGDQTIDEKFLKYYPQANSTEKVLILSSLQQLESPHFFNLAEQALNDKEQSIVKGVISGLRSSSSIEAVTILNKALQKTDQSGTWTGIYSALISIGTPEARHAIMEARYTGDIDARKQAAQSALSSLYRSSPGSHFYRKGELLQKKNEWQDAVEEFQAAISVDSQLVPAYLGIVEAKSSLKQYAEALQYADRGIKIDKKEPRLHIAKGRIYMEQSQMAEATKQFQHAIDIDPQNPFVYAILASHYSQLRQFDKAIKACDAAIEINPKYLFAYTIKAQIYNETERWDEAIKVYDQLIIQNKNYLRAYTGRGHTHLQKSDWKAAQKDFQKAFELDNRSSQAITGLALCMVYNKEEEKAIEFVDEHADQFARDDLFQYNAACVFGRVLFNLKDQAKTPDLQKKVKAYQEKAIQHLTNSFQQGFADVEWMQKDPDLAELRELPAFKSLVETIKKNATKTKPQE</sequence>
<evidence type="ECO:0000313" key="6">
    <source>
        <dbReference type="Proteomes" id="UP000317171"/>
    </source>
</evidence>
<accession>A0A517R8K6</accession>
<keyword evidence="2 3" id="KW-0802">TPR repeat</keyword>
<proteinExistence type="predicted"/>
<evidence type="ECO:0000256" key="1">
    <source>
        <dbReference type="ARBA" id="ARBA00022737"/>
    </source>
</evidence>
<reference evidence="5 6" key="1">
    <citation type="submission" date="2019-02" db="EMBL/GenBank/DDBJ databases">
        <title>Deep-cultivation of Planctomycetes and their phenomic and genomic characterization uncovers novel biology.</title>
        <authorList>
            <person name="Wiegand S."/>
            <person name="Jogler M."/>
            <person name="Boedeker C."/>
            <person name="Pinto D."/>
            <person name="Vollmers J."/>
            <person name="Rivas-Marin E."/>
            <person name="Kohn T."/>
            <person name="Peeters S.H."/>
            <person name="Heuer A."/>
            <person name="Rast P."/>
            <person name="Oberbeckmann S."/>
            <person name="Bunk B."/>
            <person name="Jeske O."/>
            <person name="Meyerdierks A."/>
            <person name="Storesund J.E."/>
            <person name="Kallscheuer N."/>
            <person name="Luecker S."/>
            <person name="Lage O.M."/>
            <person name="Pohl T."/>
            <person name="Merkel B.J."/>
            <person name="Hornburger P."/>
            <person name="Mueller R.-W."/>
            <person name="Bruemmer F."/>
            <person name="Labrenz M."/>
            <person name="Spormann A.M."/>
            <person name="Op den Camp H."/>
            <person name="Overmann J."/>
            <person name="Amann R."/>
            <person name="Jetten M.S.M."/>
            <person name="Mascher T."/>
            <person name="Medema M.H."/>
            <person name="Devos D.P."/>
            <person name="Kaster A.-K."/>
            <person name="Ovreas L."/>
            <person name="Rohde M."/>
            <person name="Galperin M.Y."/>
            <person name="Jogler C."/>
        </authorList>
    </citation>
    <scope>NUCLEOTIDE SEQUENCE [LARGE SCALE GENOMIC DNA]</scope>
    <source>
        <strain evidence="5 6">Pan241w</strain>
    </source>
</reference>
<dbReference type="SMART" id="SM00028">
    <property type="entry name" value="TPR"/>
    <property type="match status" value="6"/>
</dbReference>
<dbReference type="Pfam" id="PF13646">
    <property type="entry name" value="HEAT_2"/>
    <property type="match status" value="1"/>
</dbReference>
<dbReference type="RefSeq" id="WP_145209822.1">
    <property type="nucleotide sequence ID" value="NZ_CP036269.1"/>
</dbReference>
<keyword evidence="5" id="KW-0449">Lipoprotein</keyword>
<dbReference type="InterPro" id="IPR019734">
    <property type="entry name" value="TPR_rpt"/>
</dbReference>
<dbReference type="SMART" id="SM00567">
    <property type="entry name" value="EZ_HEAT"/>
    <property type="match status" value="2"/>
</dbReference>
<keyword evidence="1" id="KW-0677">Repeat</keyword>
<dbReference type="PANTHER" id="PTHR44858">
    <property type="entry name" value="TETRATRICOPEPTIDE REPEAT PROTEIN 6"/>
    <property type="match status" value="1"/>
</dbReference>
<keyword evidence="6" id="KW-1185">Reference proteome</keyword>
<protein>
    <submittedName>
        <fullName evidence="5">Lipoprotein NlpI</fullName>
    </submittedName>
</protein>
<feature type="repeat" description="TPR" evidence="3">
    <location>
        <begin position="895"/>
        <end position="928"/>
    </location>
</feature>
<evidence type="ECO:0000256" key="4">
    <source>
        <dbReference type="SAM" id="SignalP"/>
    </source>
</evidence>
<dbReference type="Pfam" id="PF13181">
    <property type="entry name" value="TPR_8"/>
    <property type="match status" value="1"/>
</dbReference>
<dbReference type="Proteomes" id="UP000317171">
    <property type="component" value="Chromosome"/>
</dbReference>
<dbReference type="SUPFAM" id="SSF48371">
    <property type="entry name" value="ARM repeat"/>
    <property type="match status" value="1"/>
</dbReference>
<dbReference type="InterPro" id="IPR004155">
    <property type="entry name" value="PBS_lyase_HEAT"/>
</dbReference>
<evidence type="ECO:0000256" key="3">
    <source>
        <dbReference type="PROSITE-ProRule" id="PRU00339"/>
    </source>
</evidence>
<dbReference type="NCBIfam" id="NF047558">
    <property type="entry name" value="TPR_END_plus"/>
    <property type="match status" value="1"/>
</dbReference>
<dbReference type="Pfam" id="PF14559">
    <property type="entry name" value="TPR_19"/>
    <property type="match status" value="1"/>
</dbReference>
<dbReference type="InterPro" id="IPR050498">
    <property type="entry name" value="Ycf3"/>
</dbReference>
<feature type="signal peptide" evidence="4">
    <location>
        <begin position="1"/>
        <end position="27"/>
    </location>
</feature>
<gene>
    <name evidence="5" type="ORF">Pan241w_02850</name>
</gene>
<dbReference type="OrthoDB" id="207300at2"/>
<evidence type="ECO:0000313" key="5">
    <source>
        <dbReference type="EMBL" id="QDT40229.1"/>
    </source>
</evidence>
<feature type="chain" id="PRO_5022201692" evidence="4">
    <location>
        <begin position="28"/>
        <end position="1051"/>
    </location>
</feature>
<name>A0A517R8K6_9PLAN</name>
<dbReference type="KEGG" id="gaz:Pan241w_02850"/>
<dbReference type="AlphaFoldDB" id="A0A517R8K6"/>
<dbReference type="InterPro" id="IPR016024">
    <property type="entry name" value="ARM-type_fold"/>
</dbReference>
<dbReference type="InterPro" id="IPR011989">
    <property type="entry name" value="ARM-like"/>
</dbReference>
<dbReference type="Gene3D" id="1.25.40.10">
    <property type="entry name" value="Tetratricopeptide repeat domain"/>
    <property type="match status" value="2"/>
</dbReference>
<keyword evidence="4" id="KW-0732">Signal</keyword>
<dbReference type="Gene3D" id="1.25.10.10">
    <property type="entry name" value="Leucine-rich Repeat Variant"/>
    <property type="match status" value="2"/>
</dbReference>
<dbReference type="PANTHER" id="PTHR44858:SF1">
    <property type="entry name" value="UDP-N-ACETYLGLUCOSAMINE--PEPTIDE N-ACETYLGLUCOSAMINYLTRANSFERASE SPINDLY-RELATED"/>
    <property type="match status" value="1"/>
</dbReference>
<dbReference type="EMBL" id="CP036269">
    <property type="protein sequence ID" value="QDT40229.1"/>
    <property type="molecule type" value="Genomic_DNA"/>
</dbReference>
<feature type="repeat" description="TPR" evidence="3">
    <location>
        <begin position="725"/>
        <end position="758"/>
    </location>
</feature>
<evidence type="ECO:0000256" key="2">
    <source>
        <dbReference type="ARBA" id="ARBA00022803"/>
    </source>
</evidence>